<dbReference type="InterPro" id="IPR006675">
    <property type="entry name" value="HDIG_dom"/>
</dbReference>
<proteinExistence type="predicted"/>
<dbReference type="SUPFAM" id="SSF109604">
    <property type="entry name" value="HD-domain/PDEase-like"/>
    <property type="match status" value="2"/>
</dbReference>
<keyword evidence="5" id="KW-1185">Reference proteome</keyword>
<dbReference type="PANTHER" id="PTHR43155:SF2">
    <property type="entry name" value="CYCLIC DI-GMP PHOSPHODIESTERASE PA4108"/>
    <property type="match status" value="1"/>
</dbReference>
<dbReference type="SMART" id="SM00304">
    <property type="entry name" value="HAMP"/>
    <property type="match status" value="1"/>
</dbReference>
<evidence type="ECO:0000256" key="1">
    <source>
        <dbReference type="SAM" id="MobiDB-lite"/>
    </source>
</evidence>
<dbReference type="PROSITE" id="PS51832">
    <property type="entry name" value="HD_GYP"/>
    <property type="match status" value="2"/>
</dbReference>
<dbReference type="Pfam" id="PF13487">
    <property type="entry name" value="HD_5"/>
    <property type="match status" value="2"/>
</dbReference>
<sequence>MTLTLSIRARIVLILLLLGLGGELVKTGLDGLRIGPQVEQEADRAIRIALYRVDGLLERFLSEGRSDDAQWMLSMLSVRDEDVQAAIIGPEGRVIAASRREQIGLGWADVRNGYGLSGWTAAGNILQPPPGQPPQSNAAGGTVGGTAGSVVQIITGADTITGITPVCILTPGTLRTPLCYTYVQHETTDGRHHLLLNGLIREAAIRMAAVITLAVLLWLTLGTSVVRRAGLIVNAARAFGQGDLLARSNVRGEDEPGRIGEALDGALERLGAMMHQTINAFSTSTQHTDPYTAGHESRVADLCVALGRTMGLSRPQLEGLEVAARAHDIGQARIPSEILLSPRKLGPLEFAFIRQHPEVGAEILGGIDFPWPVADIVRQHHENFDGSGYPHGLRGSAILLEARILRVADMLESLSSHRPFRPAMPWVEALEIIRTQAGKVLDPDVVTACLRLVTVEEYRFPSLSGAPEKNDVPQPVPLPDLLPQTMVPPPPPHSAPPGTPAATGPEPALHRAMRQTIEALSAALESRDPYTAGHERQVAAIAVAIATRLGLDPFRIEGLRLAATVHDIGKIQIPLRILAKPGRLSDIEFNLIKTHPTVGYDILRTLDLPWPVAEMVYQHHEYLDGSGYPCGLSGDEIMLEARIMTVADIVESMSSPRPYRPSLGLHAALAEIRRMRGQKLDPRVVDACLAIYEDAVPPLT</sequence>
<dbReference type="InterPro" id="IPR003660">
    <property type="entry name" value="HAMP_dom"/>
</dbReference>
<feature type="domain" description="HD-GYP" evidence="3">
    <location>
        <begin position="509"/>
        <end position="700"/>
    </location>
</feature>
<dbReference type="Gene3D" id="1.10.3210.10">
    <property type="entry name" value="Hypothetical protein af1432"/>
    <property type="match status" value="2"/>
</dbReference>
<evidence type="ECO:0000313" key="4">
    <source>
        <dbReference type="EMBL" id="MBB6208751.1"/>
    </source>
</evidence>
<dbReference type="GO" id="GO:0008081">
    <property type="term" value="F:phosphoric diester hydrolase activity"/>
    <property type="evidence" value="ECO:0007669"/>
    <property type="project" value="UniProtKB-ARBA"/>
</dbReference>
<dbReference type="PANTHER" id="PTHR43155">
    <property type="entry name" value="CYCLIC DI-GMP PHOSPHODIESTERASE PA4108-RELATED"/>
    <property type="match status" value="1"/>
</dbReference>
<dbReference type="RefSeq" id="WP_184260055.1">
    <property type="nucleotide sequence ID" value="NZ_JACIIX010000001.1"/>
</dbReference>
<dbReference type="AlphaFoldDB" id="A0A7W9ZC33"/>
<dbReference type="GO" id="GO:0007165">
    <property type="term" value="P:signal transduction"/>
    <property type="evidence" value="ECO:0007669"/>
    <property type="project" value="InterPro"/>
</dbReference>
<dbReference type="PROSITE" id="PS50885">
    <property type="entry name" value="HAMP"/>
    <property type="match status" value="1"/>
</dbReference>
<dbReference type="InterPro" id="IPR003607">
    <property type="entry name" value="HD/PDEase_dom"/>
</dbReference>
<feature type="compositionally biased region" description="Pro residues" evidence="1">
    <location>
        <begin position="474"/>
        <end position="499"/>
    </location>
</feature>
<dbReference type="SMART" id="SM00471">
    <property type="entry name" value="HDc"/>
    <property type="match status" value="2"/>
</dbReference>
<name>A0A7W9ZC33_NOVIT</name>
<comment type="caution">
    <text evidence="4">The sequence shown here is derived from an EMBL/GenBank/DDBJ whole genome shotgun (WGS) entry which is preliminary data.</text>
</comment>
<dbReference type="GO" id="GO:0016020">
    <property type="term" value="C:membrane"/>
    <property type="evidence" value="ECO:0007669"/>
    <property type="project" value="InterPro"/>
</dbReference>
<evidence type="ECO:0000259" key="2">
    <source>
        <dbReference type="PROSITE" id="PS50885"/>
    </source>
</evidence>
<accession>A0A7W9ZC33</accession>
<dbReference type="Proteomes" id="UP000544872">
    <property type="component" value="Unassembled WGS sequence"/>
</dbReference>
<dbReference type="EMBL" id="JACIIX010000001">
    <property type="protein sequence ID" value="MBB6208751.1"/>
    <property type="molecule type" value="Genomic_DNA"/>
</dbReference>
<dbReference type="CDD" id="cd06225">
    <property type="entry name" value="HAMP"/>
    <property type="match status" value="1"/>
</dbReference>
<dbReference type="InterPro" id="IPR037522">
    <property type="entry name" value="HD_GYP_dom"/>
</dbReference>
<feature type="domain" description="HD-GYP" evidence="3">
    <location>
        <begin position="270"/>
        <end position="465"/>
    </location>
</feature>
<evidence type="ECO:0000259" key="3">
    <source>
        <dbReference type="PROSITE" id="PS51832"/>
    </source>
</evidence>
<dbReference type="NCBIfam" id="TIGR00277">
    <property type="entry name" value="HDIG"/>
    <property type="match status" value="1"/>
</dbReference>
<evidence type="ECO:0000313" key="5">
    <source>
        <dbReference type="Proteomes" id="UP000544872"/>
    </source>
</evidence>
<gene>
    <name evidence="4" type="ORF">FHS48_000132</name>
</gene>
<protein>
    <submittedName>
        <fullName evidence="4">Putative nucleotidyltransferase with HDIG domain</fullName>
    </submittedName>
</protein>
<organism evidence="4 5">
    <name type="scientific">Novispirillum itersonii</name>
    <name type="common">Aquaspirillum itersonii</name>
    <dbReference type="NCBI Taxonomy" id="189"/>
    <lineage>
        <taxon>Bacteria</taxon>
        <taxon>Pseudomonadati</taxon>
        <taxon>Pseudomonadota</taxon>
        <taxon>Alphaproteobacteria</taxon>
        <taxon>Rhodospirillales</taxon>
        <taxon>Novispirillaceae</taxon>
        <taxon>Novispirillum</taxon>
    </lineage>
</organism>
<feature type="region of interest" description="Disordered" evidence="1">
    <location>
        <begin position="463"/>
        <end position="506"/>
    </location>
</feature>
<feature type="domain" description="HAMP" evidence="2">
    <location>
        <begin position="223"/>
        <end position="275"/>
    </location>
</feature>
<reference evidence="4 5" key="1">
    <citation type="submission" date="2020-08" db="EMBL/GenBank/DDBJ databases">
        <title>Genomic Encyclopedia of Type Strains, Phase IV (KMG-IV): sequencing the most valuable type-strain genomes for metagenomic binning, comparative biology and taxonomic classification.</title>
        <authorList>
            <person name="Goeker M."/>
        </authorList>
    </citation>
    <scope>NUCLEOTIDE SEQUENCE [LARGE SCALE GENOMIC DNA]</scope>
    <source>
        <strain evidence="4 5">DSM 11590</strain>
    </source>
</reference>
<keyword evidence="4" id="KW-0808">Transferase</keyword>
<dbReference type="CDD" id="cd00077">
    <property type="entry name" value="HDc"/>
    <property type="match status" value="2"/>
</dbReference>
<dbReference type="Gene3D" id="6.10.340.10">
    <property type="match status" value="1"/>
</dbReference>
<dbReference type="GO" id="GO:0016740">
    <property type="term" value="F:transferase activity"/>
    <property type="evidence" value="ECO:0007669"/>
    <property type="project" value="UniProtKB-KW"/>
</dbReference>